<dbReference type="OrthoDB" id="9801609at2"/>
<dbReference type="InterPro" id="IPR001296">
    <property type="entry name" value="Glyco_trans_1"/>
</dbReference>
<dbReference type="Pfam" id="PF13439">
    <property type="entry name" value="Glyco_transf_4"/>
    <property type="match status" value="1"/>
</dbReference>
<evidence type="ECO:0000259" key="3">
    <source>
        <dbReference type="Pfam" id="PF00534"/>
    </source>
</evidence>
<comment type="caution">
    <text evidence="5">The sequence shown here is derived from an EMBL/GenBank/DDBJ whole genome shotgun (WGS) entry which is preliminary data.</text>
</comment>
<keyword evidence="1" id="KW-0328">Glycosyltransferase</keyword>
<dbReference type="PANTHER" id="PTHR46401:SF2">
    <property type="entry name" value="GLYCOSYLTRANSFERASE WBBK-RELATED"/>
    <property type="match status" value="1"/>
</dbReference>
<dbReference type="SUPFAM" id="SSF53756">
    <property type="entry name" value="UDP-Glycosyltransferase/glycogen phosphorylase"/>
    <property type="match status" value="1"/>
</dbReference>
<sequence>MPSSLSSKPVRVLMDATAIPANLGGVGRYVDDLVPELEAQGVDLTMAVQERDAEHFATKLPRARIIPISTRFESRPLRFAWEQTGLPSLIRKVRPDVLHSPHYTCPQFPGVPVVITLHDATFFSHPKAHSRVKQKFFTFAIRRAIRRASALVVPSEATRDETIKYAGGDASQFYVAYHGVDRSIFHPVDDAERHRVKKALGLEGREYIGFLGTLEPRKNVPNLVRGWVQAVSGLADPPALVLAGGKGWDEDIDPALATVPTHLTVLRPGYLPLEDLPGFLSGCLVLAYPSIAEGFGLPVLEAMSCGAATLTTRLTSLPEVGGDAVAYCDITPESIAHGLTDLMNDPARRARLGQAAIERSEEFTWERAARVHAQAFRAAASH</sequence>
<dbReference type="GO" id="GO:0009103">
    <property type="term" value="P:lipopolysaccharide biosynthetic process"/>
    <property type="evidence" value="ECO:0007669"/>
    <property type="project" value="TreeGrafter"/>
</dbReference>
<evidence type="ECO:0000313" key="5">
    <source>
        <dbReference type="EMBL" id="MBF0965886.1"/>
    </source>
</evidence>
<accession>A0A929RNS3</accession>
<dbReference type="AlphaFoldDB" id="A0A929RNS3"/>
<dbReference type="Gene3D" id="3.40.50.2000">
    <property type="entry name" value="Glycogen Phosphorylase B"/>
    <property type="match status" value="2"/>
</dbReference>
<dbReference type="RefSeq" id="WP_129582458.1">
    <property type="nucleotide sequence ID" value="NZ_CAJZKY010000007.1"/>
</dbReference>
<organism evidence="5 6">
    <name type="scientific">Actinomyces bouchesdurhonensis</name>
    <dbReference type="NCBI Taxonomy" id="1852361"/>
    <lineage>
        <taxon>Bacteria</taxon>
        <taxon>Bacillati</taxon>
        <taxon>Actinomycetota</taxon>
        <taxon>Actinomycetes</taxon>
        <taxon>Actinomycetales</taxon>
        <taxon>Actinomycetaceae</taxon>
        <taxon>Actinomyces</taxon>
    </lineage>
</organism>
<gene>
    <name evidence="5" type="ORF">HXK09_01725</name>
</gene>
<dbReference type="Pfam" id="PF00534">
    <property type="entry name" value="Glycos_transf_1"/>
    <property type="match status" value="1"/>
</dbReference>
<name>A0A929RNS3_9ACTO</name>
<evidence type="ECO:0000313" key="6">
    <source>
        <dbReference type="Proteomes" id="UP000759246"/>
    </source>
</evidence>
<dbReference type="PANTHER" id="PTHR46401">
    <property type="entry name" value="GLYCOSYLTRANSFERASE WBBK-RELATED"/>
    <property type="match status" value="1"/>
</dbReference>
<proteinExistence type="predicted"/>
<protein>
    <submittedName>
        <fullName evidence="5">Glycosyltransferase family 4 protein</fullName>
    </submittedName>
</protein>
<dbReference type="Proteomes" id="UP000759246">
    <property type="component" value="Unassembled WGS sequence"/>
</dbReference>
<dbReference type="InterPro" id="IPR028098">
    <property type="entry name" value="Glyco_trans_4-like_N"/>
</dbReference>
<dbReference type="GO" id="GO:0016757">
    <property type="term" value="F:glycosyltransferase activity"/>
    <property type="evidence" value="ECO:0007669"/>
    <property type="project" value="UniProtKB-KW"/>
</dbReference>
<keyword evidence="2" id="KW-0808">Transferase</keyword>
<evidence type="ECO:0000259" key="4">
    <source>
        <dbReference type="Pfam" id="PF13439"/>
    </source>
</evidence>
<evidence type="ECO:0000256" key="1">
    <source>
        <dbReference type="ARBA" id="ARBA00022676"/>
    </source>
</evidence>
<feature type="domain" description="Glycosyl transferase family 1" evidence="3">
    <location>
        <begin position="197"/>
        <end position="358"/>
    </location>
</feature>
<dbReference type="EMBL" id="JABZGF010000021">
    <property type="protein sequence ID" value="MBF0965886.1"/>
    <property type="molecule type" value="Genomic_DNA"/>
</dbReference>
<dbReference type="CDD" id="cd03809">
    <property type="entry name" value="GT4_MtfB-like"/>
    <property type="match status" value="1"/>
</dbReference>
<reference evidence="5" key="1">
    <citation type="submission" date="2020-04" db="EMBL/GenBank/DDBJ databases">
        <title>Deep metagenomics examines the oral microbiome during advanced dental caries in children, revealing novel taxa and co-occurrences with host molecules.</title>
        <authorList>
            <person name="Baker J.L."/>
            <person name="Morton J.T."/>
            <person name="Dinis M."/>
            <person name="Alvarez R."/>
            <person name="Tran N.C."/>
            <person name="Knight R."/>
            <person name="Edlund A."/>
        </authorList>
    </citation>
    <scope>NUCLEOTIDE SEQUENCE</scope>
    <source>
        <strain evidence="5">JCVI_30_bin.13</strain>
    </source>
</reference>
<feature type="domain" description="Glycosyltransferase subfamily 4-like N-terminal" evidence="4">
    <location>
        <begin position="24"/>
        <end position="182"/>
    </location>
</feature>
<evidence type="ECO:0000256" key="2">
    <source>
        <dbReference type="ARBA" id="ARBA00022679"/>
    </source>
</evidence>